<feature type="compositionally biased region" description="Basic and acidic residues" evidence="1">
    <location>
        <begin position="51"/>
        <end position="65"/>
    </location>
</feature>
<evidence type="ECO:0000313" key="3">
    <source>
        <dbReference type="Proteomes" id="UP000030760"/>
    </source>
</evidence>
<evidence type="ECO:0000313" key="2">
    <source>
        <dbReference type="EMBL" id="EMF52005.1"/>
    </source>
</evidence>
<name>M3FGH7_9ACTN</name>
<proteinExistence type="predicted"/>
<dbReference type="Proteomes" id="UP000030760">
    <property type="component" value="Unassembled WGS sequence"/>
</dbReference>
<dbReference type="AlphaFoldDB" id="M3FGH7"/>
<feature type="region of interest" description="Disordered" evidence="1">
    <location>
        <begin position="11"/>
        <end position="39"/>
    </location>
</feature>
<evidence type="ECO:0000256" key="1">
    <source>
        <dbReference type="SAM" id="MobiDB-lite"/>
    </source>
</evidence>
<sequence>MALLGFVRRLGGPGAVPASDGCRRNGRCRPSPPVGRSAPVVAGETCAVRGPREGRARDGREEVGRGWRRGAGNQGRPALVFRLRDEKDPGTGTDSAHTHGRGGGVDAGRGASDGGQ</sequence>
<feature type="compositionally biased region" description="Gly residues" evidence="1">
    <location>
        <begin position="101"/>
        <end position="116"/>
    </location>
</feature>
<protein>
    <submittedName>
        <fullName evidence="2">Uncharacterized protein</fullName>
    </submittedName>
</protein>
<dbReference type="EMBL" id="KB405095">
    <property type="protein sequence ID" value="EMF52005.1"/>
    <property type="molecule type" value="Genomic_DNA"/>
</dbReference>
<reference evidence="3" key="1">
    <citation type="journal article" date="2013" name="Genome Announc.">
        <title>Draft Genome Sequence of Streptomyces bottropensis ATCC 25435, a Bottromycin-Producing Actinomycete.</title>
        <authorList>
            <person name="Zhang H."/>
            <person name="Zhou W."/>
            <person name="Zhuang Y."/>
            <person name="Liang X."/>
            <person name="Liu T."/>
        </authorList>
    </citation>
    <scope>NUCLEOTIDE SEQUENCE [LARGE SCALE GENOMIC DNA]</scope>
    <source>
        <strain evidence="3">ATCC 25435</strain>
    </source>
</reference>
<organism evidence="2 3">
    <name type="scientific">Streptomyces bottropensis ATCC 25435</name>
    <dbReference type="NCBI Taxonomy" id="1054862"/>
    <lineage>
        <taxon>Bacteria</taxon>
        <taxon>Bacillati</taxon>
        <taxon>Actinomycetota</taxon>
        <taxon>Actinomycetes</taxon>
        <taxon>Kitasatosporales</taxon>
        <taxon>Streptomycetaceae</taxon>
        <taxon>Streptomyces</taxon>
    </lineage>
</organism>
<accession>M3FGH7</accession>
<feature type="region of interest" description="Disordered" evidence="1">
    <location>
        <begin position="51"/>
        <end position="116"/>
    </location>
</feature>
<gene>
    <name evidence="2" type="ORF">SBD_6526</name>
</gene>